<accession>A0ABU0Z803</accession>
<keyword evidence="2" id="KW-1185">Reference proteome</keyword>
<evidence type="ECO:0000313" key="1">
    <source>
        <dbReference type="EMBL" id="MDQ7903180.1"/>
    </source>
</evidence>
<name>A0ABU0Z803_9ACTN</name>
<organism evidence="1 2">
    <name type="scientific">Phytohabitans maris</name>
    <dbReference type="NCBI Taxonomy" id="3071409"/>
    <lineage>
        <taxon>Bacteria</taxon>
        <taxon>Bacillati</taxon>
        <taxon>Actinomycetota</taxon>
        <taxon>Actinomycetes</taxon>
        <taxon>Micromonosporales</taxon>
        <taxon>Micromonosporaceae</taxon>
    </lineage>
</organism>
<gene>
    <name evidence="1" type="ORF">RB614_01425</name>
</gene>
<dbReference type="Proteomes" id="UP001230908">
    <property type="component" value="Unassembled WGS sequence"/>
</dbReference>
<reference evidence="1 2" key="1">
    <citation type="submission" date="2023-08" db="EMBL/GenBank/DDBJ databases">
        <title>Phytohabitans sansha sp. nov., isolated from marine sediment.</title>
        <authorList>
            <person name="Zhao Y."/>
            <person name="Yi K."/>
        </authorList>
    </citation>
    <scope>NUCLEOTIDE SEQUENCE [LARGE SCALE GENOMIC DNA]</scope>
    <source>
        <strain evidence="1 2">ZYX-F-186</strain>
    </source>
</reference>
<dbReference type="EMBL" id="JAVHUY010000001">
    <property type="protein sequence ID" value="MDQ7903180.1"/>
    <property type="molecule type" value="Genomic_DNA"/>
</dbReference>
<comment type="caution">
    <text evidence="1">The sequence shown here is derived from an EMBL/GenBank/DDBJ whole genome shotgun (WGS) entry which is preliminary data.</text>
</comment>
<protein>
    <submittedName>
        <fullName evidence="1">Uncharacterized protein</fullName>
    </submittedName>
</protein>
<proteinExistence type="predicted"/>
<evidence type="ECO:0000313" key="2">
    <source>
        <dbReference type="Proteomes" id="UP001230908"/>
    </source>
</evidence>
<sequence>MDWSVVRHPRVDDDLVNLPPDEVAAIINAMKKLEAIGPTLGYPHSSQVKAADE</sequence>
<dbReference type="RefSeq" id="WP_308710449.1">
    <property type="nucleotide sequence ID" value="NZ_JAVHUY010000001.1"/>
</dbReference>